<accession>A0AA39WHR2</accession>
<comment type="caution">
    <text evidence="3">The sequence shown here is derived from an EMBL/GenBank/DDBJ whole genome shotgun (WGS) entry which is preliminary data.</text>
</comment>
<keyword evidence="4" id="KW-1185">Reference proteome</keyword>
<feature type="region of interest" description="Disordered" evidence="1">
    <location>
        <begin position="260"/>
        <end position="292"/>
    </location>
</feature>
<keyword evidence="2" id="KW-0472">Membrane</keyword>
<dbReference type="AlphaFoldDB" id="A0AA39WHR2"/>
<organism evidence="3 4">
    <name type="scientific">Bombardia bombarda</name>
    <dbReference type="NCBI Taxonomy" id="252184"/>
    <lineage>
        <taxon>Eukaryota</taxon>
        <taxon>Fungi</taxon>
        <taxon>Dikarya</taxon>
        <taxon>Ascomycota</taxon>
        <taxon>Pezizomycotina</taxon>
        <taxon>Sordariomycetes</taxon>
        <taxon>Sordariomycetidae</taxon>
        <taxon>Sordariales</taxon>
        <taxon>Lasiosphaeriaceae</taxon>
        <taxon>Bombardia</taxon>
    </lineage>
</organism>
<sequence>MPTLIPHHSSDTNPAMQWPSHFMVFIYTSISLGYLLIGFLLGTTRYKKYSDLPACCQPLKIPTKHARDGPLSRVSAAVFAVMVFWPLCLAYTMLWGVVYLVWASFYVCGVRYRSQQQQEQDRGQARRPNAVLKGIRAWLLCEGGMPLLMWCRPLVLAAERKRRDRLDGLVGSRSQRIVPDGRAIPTTDAASDGHEPKKLSGREQDVAMGQQDQDIEMVVVVHTERSHDEPEIEGDDDGDGNGNGDTGAVDKVLVADDMDVTSNGMPVDESPTNKGGQQQEGERQQHDGLDDEWIVLGRRSLLPTIHEQDSEEEEDSWDMSHQFAMKLSKQDQ</sequence>
<gene>
    <name evidence="3" type="ORF">B0T17DRAFT_510204</name>
</gene>
<reference evidence="3" key="1">
    <citation type="submission" date="2023-06" db="EMBL/GenBank/DDBJ databases">
        <title>Genome-scale phylogeny and comparative genomics of the fungal order Sordariales.</title>
        <authorList>
            <consortium name="Lawrence Berkeley National Laboratory"/>
            <person name="Hensen N."/>
            <person name="Bonometti L."/>
            <person name="Westerberg I."/>
            <person name="Brannstrom I.O."/>
            <person name="Guillou S."/>
            <person name="Cros-Aarteil S."/>
            <person name="Calhoun S."/>
            <person name="Haridas S."/>
            <person name="Kuo A."/>
            <person name="Mondo S."/>
            <person name="Pangilinan J."/>
            <person name="Riley R."/>
            <person name="LaButti K."/>
            <person name="Andreopoulos B."/>
            <person name="Lipzen A."/>
            <person name="Chen C."/>
            <person name="Yanf M."/>
            <person name="Daum C."/>
            <person name="Ng V."/>
            <person name="Clum A."/>
            <person name="Steindorff A."/>
            <person name="Ohm R."/>
            <person name="Martin F."/>
            <person name="Silar P."/>
            <person name="Natvig D."/>
            <person name="Lalanne C."/>
            <person name="Gautier V."/>
            <person name="Ament-velasquez S.L."/>
            <person name="Kruys A."/>
            <person name="Hutchinson M.I."/>
            <person name="Powell A.J."/>
            <person name="Barry K."/>
            <person name="Miller A.N."/>
            <person name="Grigoriev I.V."/>
            <person name="Debuchy R."/>
            <person name="Gladieux P."/>
            <person name="Thoren M.H."/>
            <person name="Johannesson H."/>
        </authorList>
    </citation>
    <scope>NUCLEOTIDE SEQUENCE</scope>
    <source>
        <strain evidence="3">SMH3391-2</strain>
    </source>
</reference>
<evidence type="ECO:0000313" key="3">
    <source>
        <dbReference type="EMBL" id="KAK0615617.1"/>
    </source>
</evidence>
<protein>
    <submittedName>
        <fullName evidence="3">Uncharacterized protein</fullName>
    </submittedName>
</protein>
<dbReference type="Proteomes" id="UP001174934">
    <property type="component" value="Unassembled WGS sequence"/>
</dbReference>
<feature type="compositionally biased region" description="Acidic residues" evidence="1">
    <location>
        <begin position="230"/>
        <end position="239"/>
    </location>
</feature>
<feature type="transmembrane region" description="Helical" evidence="2">
    <location>
        <begin position="20"/>
        <end position="41"/>
    </location>
</feature>
<feature type="compositionally biased region" description="Basic and acidic residues" evidence="1">
    <location>
        <begin position="191"/>
        <end position="205"/>
    </location>
</feature>
<feature type="region of interest" description="Disordered" evidence="1">
    <location>
        <begin position="177"/>
        <end position="248"/>
    </location>
</feature>
<dbReference type="EMBL" id="JAULSR010000006">
    <property type="protein sequence ID" value="KAK0615617.1"/>
    <property type="molecule type" value="Genomic_DNA"/>
</dbReference>
<keyword evidence="2" id="KW-1133">Transmembrane helix</keyword>
<evidence type="ECO:0000256" key="2">
    <source>
        <dbReference type="SAM" id="Phobius"/>
    </source>
</evidence>
<name>A0AA39WHR2_9PEZI</name>
<keyword evidence="2" id="KW-0812">Transmembrane</keyword>
<proteinExistence type="predicted"/>
<feature type="compositionally biased region" description="Polar residues" evidence="1">
    <location>
        <begin position="260"/>
        <end position="274"/>
    </location>
</feature>
<evidence type="ECO:0000313" key="4">
    <source>
        <dbReference type="Proteomes" id="UP001174934"/>
    </source>
</evidence>
<evidence type="ECO:0000256" key="1">
    <source>
        <dbReference type="SAM" id="MobiDB-lite"/>
    </source>
</evidence>